<protein>
    <submittedName>
        <fullName evidence="8">EamA-like transporter family</fullName>
    </submittedName>
</protein>
<reference evidence="9" key="2">
    <citation type="journal article" date="2019" name="MicrobiologyOpen">
        <title>High-quality draft genome sequence of Gaiella occulta isolated from a 150 meter deep mineral water borehole and comparison with the genome sequences of other deep-branching lineages of the phylum Actinobacteria.</title>
        <authorList>
            <person name="Severino R."/>
            <person name="Froufe H.J.C."/>
            <person name="Barroso C."/>
            <person name="Albuquerque L."/>
            <person name="Lobo-da-Cunha A."/>
            <person name="da Costa M.S."/>
            <person name="Egas C."/>
        </authorList>
    </citation>
    <scope>NUCLEOTIDE SEQUENCE [LARGE SCALE GENOMIC DNA]</scope>
    <source>
        <strain evidence="9">F2-233</strain>
    </source>
</reference>
<proteinExistence type="inferred from homology"/>
<feature type="transmembrane region" description="Helical" evidence="6">
    <location>
        <begin position="35"/>
        <end position="54"/>
    </location>
</feature>
<evidence type="ECO:0000256" key="1">
    <source>
        <dbReference type="ARBA" id="ARBA00004141"/>
    </source>
</evidence>
<evidence type="ECO:0000256" key="6">
    <source>
        <dbReference type="SAM" id="Phobius"/>
    </source>
</evidence>
<feature type="transmembrane region" description="Helical" evidence="6">
    <location>
        <begin position="214"/>
        <end position="233"/>
    </location>
</feature>
<comment type="caution">
    <text evidence="8">The sequence shown here is derived from an EMBL/GenBank/DDBJ whole genome shotgun (WGS) entry which is preliminary data.</text>
</comment>
<dbReference type="InterPro" id="IPR037185">
    <property type="entry name" value="EmrE-like"/>
</dbReference>
<feature type="domain" description="EamA" evidence="7">
    <location>
        <begin position="155"/>
        <end position="285"/>
    </location>
</feature>
<dbReference type="OrthoDB" id="4630069at2"/>
<feature type="transmembrane region" description="Helical" evidence="6">
    <location>
        <begin position="270"/>
        <end position="292"/>
    </location>
</feature>
<feature type="transmembrane region" description="Helical" evidence="6">
    <location>
        <begin position="5"/>
        <end position="23"/>
    </location>
</feature>
<evidence type="ECO:0000256" key="4">
    <source>
        <dbReference type="ARBA" id="ARBA00022989"/>
    </source>
</evidence>
<feature type="transmembrane region" description="Helical" evidence="6">
    <location>
        <begin position="125"/>
        <end position="145"/>
    </location>
</feature>
<feature type="transmembrane region" description="Helical" evidence="6">
    <location>
        <begin position="245"/>
        <end position="264"/>
    </location>
</feature>
<comment type="subcellular location">
    <subcellularLocation>
        <location evidence="1">Membrane</location>
        <topology evidence="1">Multi-pass membrane protein</topology>
    </subcellularLocation>
</comment>
<dbReference type="PANTHER" id="PTHR32322">
    <property type="entry name" value="INNER MEMBRANE TRANSPORTER"/>
    <property type="match status" value="1"/>
</dbReference>
<dbReference type="GO" id="GO:0016020">
    <property type="term" value="C:membrane"/>
    <property type="evidence" value="ECO:0007669"/>
    <property type="project" value="UniProtKB-SubCell"/>
</dbReference>
<reference evidence="8 9" key="1">
    <citation type="submission" date="2018-07" db="EMBL/GenBank/DDBJ databases">
        <title>High-quality-draft genome sequence of Gaiella occulta.</title>
        <authorList>
            <person name="Severino R."/>
            <person name="Froufe H.J.C."/>
            <person name="Rainey F.A."/>
            <person name="Barroso C."/>
            <person name="Albuquerque L."/>
            <person name="Lobo-Da-Cunha A."/>
            <person name="Da Costa M.S."/>
            <person name="Egas C."/>
        </authorList>
    </citation>
    <scope>NUCLEOTIDE SEQUENCE [LARGE SCALE GENOMIC DNA]</scope>
    <source>
        <strain evidence="8 9">F2-233</strain>
    </source>
</reference>
<evidence type="ECO:0000259" key="7">
    <source>
        <dbReference type="Pfam" id="PF00892"/>
    </source>
</evidence>
<dbReference type="SUPFAM" id="SSF103481">
    <property type="entry name" value="Multidrug resistance efflux transporter EmrE"/>
    <property type="match status" value="2"/>
</dbReference>
<feature type="transmembrane region" description="Helical" evidence="6">
    <location>
        <begin position="66"/>
        <end position="86"/>
    </location>
</feature>
<organism evidence="8 9">
    <name type="scientific">Gaiella occulta</name>
    <dbReference type="NCBI Taxonomy" id="1002870"/>
    <lineage>
        <taxon>Bacteria</taxon>
        <taxon>Bacillati</taxon>
        <taxon>Actinomycetota</taxon>
        <taxon>Thermoleophilia</taxon>
        <taxon>Gaiellales</taxon>
        <taxon>Gaiellaceae</taxon>
        <taxon>Gaiella</taxon>
    </lineage>
</organism>
<dbReference type="RefSeq" id="WP_114794799.1">
    <property type="nucleotide sequence ID" value="NZ_QQZY01000001.1"/>
</dbReference>
<evidence type="ECO:0000256" key="3">
    <source>
        <dbReference type="ARBA" id="ARBA00022692"/>
    </source>
</evidence>
<sequence length="296" mass="30513">MTRRYWPLILVLAAAWGASYLFIKVGVEGGFSPGALMAARSLIAAAVLLAYLVWTQGRRFAFGELLGSWRAAVVLGALNAALPFWLVAWGEKHIDSSVAAIAQATVPIFSLLIGLRFLPHERIGATRIAGVALGLVGVGLVAGVAPEGDAWAVAGTLAVVLASVFYASAAIYGQLRIKGTPGPVLATGSILVGGIMLLPLAVAQPPRSLPTAGAIASLLTLALAGTALAQLILFRVIALFGARRLSLVTYLMPGIALVYGALLLDETITAAALGGLALILLGVALGSGALHLRRWR</sequence>
<comment type="similarity">
    <text evidence="2">Belongs to the EamA transporter family.</text>
</comment>
<keyword evidence="3 6" id="KW-0812">Transmembrane</keyword>
<evidence type="ECO:0000256" key="5">
    <source>
        <dbReference type="ARBA" id="ARBA00023136"/>
    </source>
</evidence>
<feature type="transmembrane region" description="Helical" evidence="6">
    <location>
        <begin position="151"/>
        <end position="172"/>
    </location>
</feature>
<keyword evidence="5 6" id="KW-0472">Membrane</keyword>
<keyword evidence="9" id="KW-1185">Reference proteome</keyword>
<keyword evidence="4 6" id="KW-1133">Transmembrane helix</keyword>
<feature type="domain" description="EamA" evidence="7">
    <location>
        <begin position="8"/>
        <end position="141"/>
    </location>
</feature>
<dbReference type="InterPro" id="IPR000620">
    <property type="entry name" value="EamA_dom"/>
</dbReference>
<dbReference type="Proteomes" id="UP000254134">
    <property type="component" value="Unassembled WGS sequence"/>
</dbReference>
<gene>
    <name evidence="8" type="ORF">Gocc_0343</name>
</gene>
<feature type="transmembrane region" description="Helical" evidence="6">
    <location>
        <begin position="98"/>
        <end position="118"/>
    </location>
</feature>
<dbReference type="PANTHER" id="PTHR32322:SF9">
    <property type="entry name" value="AMINO-ACID METABOLITE EFFLUX PUMP-RELATED"/>
    <property type="match status" value="1"/>
</dbReference>
<feature type="transmembrane region" description="Helical" evidence="6">
    <location>
        <begin position="184"/>
        <end position="202"/>
    </location>
</feature>
<name>A0A7M2Z243_9ACTN</name>
<evidence type="ECO:0000256" key="2">
    <source>
        <dbReference type="ARBA" id="ARBA00007362"/>
    </source>
</evidence>
<evidence type="ECO:0000313" key="8">
    <source>
        <dbReference type="EMBL" id="RDI75924.1"/>
    </source>
</evidence>
<dbReference type="AlphaFoldDB" id="A0A7M2Z243"/>
<dbReference type="EMBL" id="QQZY01000001">
    <property type="protein sequence ID" value="RDI75924.1"/>
    <property type="molecule type" value="Genomic_DNA"/>
</dbReference>
<dbReference type="InterPro" id="IPR050638">
    <property type="entry name" value="AA-Vitamin_Transporters"/>
</dbReference>
<accession>A0A7M2Z243</accession>
<evidence type="ECO:0000313" key="9">
    <source>
        <dbReference type="Proteomes" id="UP000254134"/>
    </source>
</evidence>
<dbReference type="Pfam" id="PF00892">
    <property type="entry name" value="EamA"/>
    <property type="match status" value="2"/>
</dbReference>